<evidence type="ECO:0000256" key="1">
    <source>
        <dbReference type="ARBA" id="ARBA00010838"/>
    </source>
</evidence>
<evidence type="ECO:0000256" key="2">
    <source>
        <dbReference type="RuleBase" id="RU003690"/>
    </source>
</evidence>
<name>A0A822Y7E2_NELNU</name>
<sequence length="70" mass="8102">MGMAEPSHCAVFPAQNIWEDFLYFAKIYFRSFGDLVKFWSSLNEPNAYALYVHLRGLYPPGHCSEIEVVK</sequence>
<evidence type="ECO:0000313" key="3">
    <source>
        <dbReference type="EMBL" id="DAD27249.1"/>
    </source>
</evidence>
<dbReference type="PANTHER" id="PTHR10353:SF175">
    <property type="entry name" value="BETA-GLUCOSIDASE 18-LIKE ISOFORM X1"/>
    <property type="match status" value="1"/>
</dbReference>
<evidence type="ECO:0000313" key="4">
    <source>
        <dbReference type="Proteomes" id="UP000607653"/>
    </source>
</evidence>
<proteinExistence type="inferred from homology"/>
<dbReference type="InterPro" id="IPR001360">
    <property type="entry name" value="Glyco_hydro_1"/>
</dbReference>
<dbReference type="GO" id="GO:0005975">
    <property type="term" value="P:carbohydrate metabolic process"/>
    <property type="evidence" value="ECO:0007669"/>
    <property type="project" value="InterPro"/>
</dbReference>
<gene>
    <name evidence="3" type="ORF">HUJ06_028717</name>
</gene>
<dbReference type="AlphaFoldDB" id="A0A822Y7E2"/>
<reference evidence="3 4" key="1">
    <citation type="journal article" date="2020" name="Mol. Biol. Evol.">
        <title>Distinct Expression and Methylation Patterns for Genes with Different Fates following a Single Whole-Genome Duplication in Flowering Plants.</title>
        <authorList>
            <person name="Shi T."/>
            <person name="Rahmani R.S."/>
            <person name="Gugger P.F."/>
            <person name="Wang M."/>
            <person name="Li H."/>
            <person name="Zhang Y."/>
            <person name="Li Z."/>
            <person name="Wang Q."/>
            <person name="Van de Peer Y."/>
            <person name="Marchal K."/>
            <person name="Chen J."/>
        </authorList>
    </citation>
    <scope>NUCLEOTIDE SEQUENCE [LARGE SCALE GENOMIC DNA]</scope>
    <source>
        <tissue evidence="3">Leaf</tissue>
    </source>
</reference>
<dbReference type="Pfam" id="PF00232">
    <property type="entry name" value="Glyco_hydro_1"/>
    <property type="match status" value="1"/>
</dbReference>
<dbReference type="EMBL" id="DUZY01000002">
    <property type="protein sequence ID" value="DAD27249.1"/>
    <property type="molecule type" value="Genomic_DNA"/>
</dbReference>
<accession>A0A822Y7E2</accession>
<dbReference type="PANTHER" id="PTHR10353">
    <property type="entry name" value="GLYCOSYL HYDROLASE"/>
    <property type="match status" value="1"/>
</dbReference>
<protein>
    <submittedName>
        <fullName evidence="3">Uncharacterized protein</fullName>
    </submittedName>
</protein>
<dbReference type="GO" id="GO:0004553">
    <property type="term" value="F:hydrolase activity, hydrolyzing O-glycosyl compounds"/>
    <property type="evidence" value="ECO:0007669"/>
    <property type="project" value="InterPro"/>
</dbReference>
<organism evidence="3 4">
    <name type="scientific">Nelumbo nucifera</name>
    <name type="common">Sacred lotus</name>
    <dbReference type="NCBI Taxonomy" id="4432"/>
    <lineage>
        <taxon>Eukaryota</taxon>
        <taxon>Viridiplantae</taxon>
        <taxon>Streptophyta</taxon>
        <taxon>Embryophyta</taxon>
        <taxon>Tracheophyta</taxon>
        <taxon>Spermatophyta</taxon>
        <taxon>Magnoliopsida</taxon>
        <taxon>Proteales</taxon>
        <taxon>Nelumbonaceae</taxon>
        <taxon>Nelumbo</taxon>
    </lineage>
</organism>
<dbReference type="SUPFAM" id="SSF51445">
    <property type="entry name" value="(Trans)glycosidases"/>
    <property type="match status" value="1"/>
</dbReference>
<keyword evidence="4" id="KW-1185">Reference proteome</keyword>
<comment type="similarity">
    <text evidence="1 2">Belongs to the glycosyl hydrolase 1 family.</text>
</comment>
<dbReference type="Gene3D" id="3.20.20.80">
    <property type="entry name" value="Glycosidases"/>
    <property type="match status" value="1"/>
</dbReference>
<dbReference type="InterPro" id="IPR017853">
    <property type="entry name" value="GH"/>
</dbReference>
<comment type="caution">
    <text evidence="3">The sequence shown here is derived from an EMBL/GenBank/DDBJ whole genome shotgun (WGS) entry which is preliminary data.</text>
</comment>
<dbReference type="Proteomes" id="UP000607653">
    <property type="component" value="Unassembled WGS sequence"/>
</dbReference>